<sequence>MRLSKGSSCKACVSACTHVNVNLRACKSEPSPYAYLSVLPCTHASVRVDVRVCTYVCQEVCAWFSVCSHFAPLTTLN</sequence>
<evidence type="ECO:0000313" key="2">
    <source>
        <dbReference type="EMBL" id="SBT58376.1"/>
    </source>
</evidence>
<dbReference type="EMBL" id="FLRE01002282">
    <property type="protein sequence ID" value="SBT58376.1"/>
    <property type="molecule type" value="Genomic_DNA"/>
</dbReference>
<name>A0A1A9AQ84_PLAOA</name>
<organism evidence="2 3">
    <name type="scientific">Plasmodium ovale wallikeri</name>
    <dbReference type="NCBI Taxonomy" id="864142"/>
    <lineage>
        <taxon>Eukaryota</taxon>
        <taxon>Sar</taxon>
        <taxon>Alveolata</taxon>
        <taxon>Apicomplexa</taxon>
        <taxon>Aconoidasida</taxon>
        <taxon>Haemosporida</taxon>
        <taxon>Plasmodiidae</taxon>
        <taxon>Plasmodium</taxon>
        <taxon>Plasmodium (Plasmodium)</taxon>
    </lineage>
</organism>
<keyword evidence="4" id="KW-1185">Reference proteome</keyword>
<dbReference type="Proteomes" id="UP000078555">
    <property type="component" value="Unassembled WGS sequence"/>
</dbReference>
<dbReference type="Proteomes" id="UP000078550">
    <property type="component" value="Unassembled WGS sequence"/>
</dbReference>
<protein>
    <submittedName>
        <fullName evidence="2">Uncharacterized protein</fullName>
    </submittedName>
</protein>
<evidence type="ECO:0000313" key="1">
    <source>
        <dbReference type="EMBL" id="SBT56132.1"/>
    </source>
</evidence>
<reference evidence="2" key="1">
    <citation type="submission" date="2016-05" db="EMBL/GenBank/DDBJ databases">
        <authorList>
            <person name="Lavstsen T."/>
            <person name="Jespersen J.S."/>
        </authorList>
    </citation>
    <scope>NUCLEOTIDE SEQUENCE [LARGE SCALE GENOMIC DNA]</scope>
</reference>
<evidence type="ECO:0000313" key="4">
    <source>
        <dbReference type="Proteomes" id="UP000078555"/>
    </source>
</evidence>
<evidence type="ECO:0000313" key="3">
    <source>
        <dbReference type="Proteomes" id="UP000078550"/>
    </source>
</evidence>
<dbReference type="AlphaFoldDB" id="A0A1A9AQ84"/>
<reference evidence="3 4" key="2">
    <citation type="submission" date="2016-05" db="EMBL/GenBank/DDBJ databases">
        <authorList>
            <person name="Naeem Raeece"/>
        </authorList>
    </citation>
    <scope>NUCLEOTIDE SEQUENCE [LARGE SCALE GENOMIC DNA]</scope>
</reference>
<accession>A0A1A9AQ84</accession>
<proteinExistence type="predicted"/>
<gene>
    <name evidence="1" type="ORF">POVWA1_074690</name>
    <name evidence="2" type="ORF">POVWA2_084700</name>
</gene>
<dbReference type="EMBL" id="FLRD01001007">
    <property type="protein sequence ID" value="SBT56132.1"/>
    <property type="molecule type" value="Genomic_DNA"/>
</dbReference>